<dbReference type="AlphaFoldDB" id="A0AAU9QJI9"/>
<keyword evidence="3" id="KW-0378">Hydrolase</keyword>
<dbReference type="InterPro" id="IPR023485">
    <property type="entry name" value="Ptyr_pPase"/>
</dbReference>
<dbReference type="InterPro" id="IPR036388">
    <property type="entry name" value="WH-like_DNA-bd_sf"/>
</dbReference>
<dbReference type="PANTHER" id="PTHR43428:SF1">
    <property type="entry name" value="ARSENATE REDUCTASE"/>
    <property type="match status" value="1"/>
</dbReference>
<dbReference type="EC" id="3.1.3.48" evidence="3"/>
<dbReference type="SMART" id="SM00418">
    <property type="entry name" value="HTH_ARSR"/>
    <property type="match status" value="1"/>
</dbReference>
<dbReference type="CDD" id="cd00090">
    <property type="entry name" value="HTH_ARSR"/>
    <property type="match status" value="1"/>
</dbReference>
<dbReference type="PROSITE" id="PS50987">
    <property type="entry name" value="HTH_ARSR_2"/>
    <property type="match status" value="1"/>
</dbReference>
<dbReference type="InterPro" id="IPR011991">
    <property type="entry name" value="ArsR-like_HTH"/>
</dbReference>
<dbReference type="SUPFAM" id="SSF52788">
    <property type="entry name" value="Phosphotyrosine protein phosphatases I"/>
    <property type="match status" value="1"/>
</dbReference>
<dbReference type="CDD" id="cd16345">
    <property type="entry name" value="LMWP_ArsC"/>
    <property type="match status" value="1"/>
</dbReference>
<dbReference type="InterPro" id="IPR036390">
    <property type="entry name" value="WH_DNA-bd_sf"/>
</dbReference>
<dbReference type="Gene3D" id="1.10.10.10">
    <property type="entry name" value="Winged helix-like DNA-binding domain superfamily/Winged helix DNA-binding domain"/>
    <property type="match status" value="1"/>
</dbReference>
<organism evidence="3 4">
    <name type="scientific">Vibrio jasicida</name>
    <dbReference type="NCBI Taxonomy" id="766224"/>
    <lineage>
        <taxon>Bacteria</taxon>
        <taxon>Pseudomonadati</taxon>
        <taxon>Pseudomonadota</taxon>
        <taxon>Gammaproteobacteria</taxon>
        <taxon>Vibrionales</taxon>
        <taxon>Vibrionaceae</taxon>
        <taxon>Vibrio</taxon>
    </lineage>
</organism>
<dbReference type="Gene3D" id="3.40.50.2300">
    <property type="match status" value="1"/>
</dbReference>
<dbReference type="SUPFAM" id="SSF46785">
    <property type="entry name" value="Winged helix' DNA-binding domain"/>
    <property type="match status" value="1"/>
</dbReference>
<gene>
    <name evidence="3" type="ORF">THF1A12_130043</name>
</gene>
<dbReference type="NCBIfam" id="NF033788">
    <property type="entry name" value="HTH_metalloreg"/>
    <property type="match status" value="1"/>
</dbReference>
<reference evidence="3" key="1">
    <citation type="submission" date="2022-01" db="EMBL/GenBank/DDBJ databases">
        <authorList>
            <person name="Lagorce A."/>
        </authorList>
    </citation>
    <scope>NUCLEOTIDE SEQUENCE</scope>
    <source>
        <strain evidence="3">Th15_F1_A12</strain>
    </source>
</reference>
<dbReference type="Pfam" id="PF01451">
    <property type="entry name" value="LMWPc"/>
    <property type="match status" value="1"/>
</dbReference>
<evidence type="ECO:0000313" key="4">
    <source>
        <dbReference type="Proteomes" id="UP001295462"/>
    </source>
</evidence>
<keyword evidence="1" id="KW-0059">Arsenical resistance</keyword>
<dbReference type="Pfam" id="PF01022">
    <property type="entry name" value="HTH_5"/>
    <property type="match status" value="1"/>
</dbReference>
<sequence>MEIKGCELLVERMQSYTIAIRLSFGISHTFCLDIMKKQVLFLCTGNSARSQLAEAIFNHMAGTLFHADSAGVHPSEVDPRVFEVLDAHSISGESLHSKDYADVANKSYDFVVTLCDNAKDECVIFEQNIDQLHWNLVDPKPLEGTEPFQNTAKELIERISLFLLVNSEENRTQVDPSSFFKLMSDPLRLKILMLLEDEQDLTVTDLKNALNESQPKVSRHLALLRDTTFLKDTRHGLWIHYRLSPSLPMWIKHLLQIVRVGNPGIINIEKNRLKAAQQSEQ</sequence>
<evidence type="ECO:0000256" key="1">
    <source>
        <dbReference type="ARBA" id="ARBA00022849"/>
    </source>
</evidence>
<dbReference type="EMBL" id="CAKMUD010000035">
    <property type="protein sequence ID" value="CAH1574916.1"/>
    <property type="molecule type" value="Genomic_DNA"/>
</dbReference>
<feature type="domain" description="HTH arsR-type" evidence="2">
    <location>
        <begin position="168"/>
        <end position="269"/>
    </location>
</feature>
<dbReference type="PRINTS" id="PR00778">
    <property type="entry name" value="HTHARSR"/>
</dbReference>
<dbReference type="Proteomes" id="UP001295462">
    <property type="component" value="Unassembled WGS sequence"/>
</dbReference>
<dbReference type="InterPro" id="IPR001845">
    <property type="entry name" value="HTH_ArsR_DNA-bd_dom"/>
</dbReference>
<dbReference type="SMART" id="SM00226">
    <property type="entry name" value="LMWPc"/>
    <property type="match status" value="1"/>
</dbReference>
<protein>
    <submittedName>
        <fullName evidence="3">Protein-tyrosine-phosphatase</fullName>
        <ecNumber evidence="3">3.1.3.48</ecNumber>
    </submittedName>
</protein>
<name>A0AAU9QJI9_9VIBR</name>
<proteinExistence type="predicted"/>
<dbReference type="GO" id="GO:0003700">
    <property type="term" value="F:DNA-binding transcription factor activity"/>
    <property type="evidence" value="ECO:0007669"/>
    <property type="project" value="InterPro"/>
</dbReference>
<dbReference type="GO" id="GO:0046685">
    <property type="term" value="P:response to arsenic-containing substance"/>
    <property type="evidence" value="ECO:0007669"/>
    <property type="project" value="UniProtKB-KW"/>
</dbReference>
<dbReference type="InterPro" id="IPR036196">
    <property type="entry name" value="Ptyr_pPase_sf"/>
</dbReference>
<accession>A0AAU9QJI9</accession>
<comment type="caution">
    <text evidence="3">The sequence shown here is derived from an EMBL/GenBank/DDBJ whole genome shotgun (WGS) entry which is preliminary data.</text>
</comment>
<evidence type="ECO:0000259" key="2">
    <source>
        <dbReference type="PROSITE" id="PS50987"/>
    </source>
</evidence>
<evidence type="ECO:0000313" key="3">
    <source>
        <dbReference type="EMBL" id="CAH1574916.1"/>
    </source>
</evidence>
<dbReference type="GO" id="GO:0004725">
    <property type="term" value="F:protein tyrosine phosphatase activity"/>
    <property type="evidence" value="ECO:0007669"/>
    <property type="project" value="UniProtKB-EC"/>
</dbReference>
<dbReference type="PANTHER" id="PTHR43428">
    <property type="entry name" value="ARSENATE REDUCTASE"/>
    <property type="match status" value="1"/>
</dbReference>